<keyword evidence="2" id="KW-1185">Reference proteome</keyword>
<comment type="caution">
    <text evidence="1">The sequence shown here is derived from an EMBL/GenBank/DDBJ whole genome shotgun (WGS) entry which is preliminary data.</text>
</comment>
<organism evidence="1 2">
    <name type="scientific">Streptomyces longisporus</name>
    <dbReference type="NCBI Taxonomy" id="1948"/>
    <lineage>
        <taxon>Bacteria</taxon>
        <taxon>Bacillati</taxon>
        <taxon>Actinomycetota</taxon>
        <taxon>Actinomycetes</taxon>
        <taxon>Kitasatosporales</taxon>
        <taxon>Streptomycetaceae</taxon>
        <taxon>Streptomyces</taxon>
    </lineage>
</organism>
<sequence length="99" mass="10718">MAVPGDAFALAPGKCEVTAHLKLGRAQAVSKCQPFIGPSTQRRVNHHRAVIKCANIRATGGTEHDIYVTLNGPWKYPGQTSTITCPIRSSLAGYWQQTN</sequence>
<evidence type="ECO:0000313" key="2">
    <source>
        <dbReference type="Proteomes" id="UP001501777"/>
    </source>
</evidence>
<dbReference type="Proteomes" id="UP001501777">
    <property type="component" value="Unassembled WGS sequence"/>
</dbReference>
<name>A0ABN3MA35_STRLO</name>
<dbReference type="EMBL" id="BAAASG010000010">
    <property type="protein sequence ID" value="GAA2497719.1"/>
    <property type="molecule type" value="Genomic_DNA"/>
</dbReference>
<gene>
    <name evidence="1" type="ORF">GCM10010276_43620</name>
</gene>
<protein>
    <submittedName>
        <fullName evidence="1">Uncharacterized protein</fullName>
    </submittedName>
</protein>
<proteinExistence type="predicted"/>
<accession>A0ABN3MA35</accession>
<evidence type="ECO:0000313" key="1">
    <source>
        <dbReference type="EMBL" id="GAA2497719.1"/>
    </source>
</evidence>
<reference evidence="1 2" key="1">
    <citation type="journal article" date="2019" name="Int. J. Syst. Evol. Microbiol.">
        <title>The Global Catalogue of Microorganisms (GCM) 10K type strain sequencing project: providing services to taxonomists for standard genome sequencing and annotation.</title>
        <authorList>
            <consortium name="The Broad Institute Genomics Platform"/>
            <consortium name="The Broad Institute Genome Sequencing Center for Infectious Disease"/>
            <person name="Wu L."/>
            <person name="Ma J."/>
        </authorList>
    </citation>
    <scope>NUCLEOTIDE SEQUENCE [LARGE SCALE GENOMIC DNA]</scope>
    <source>
        <strain evidence="1 2">JCM 4395</strain>
    </source>
</reference>